<evidence type="ECO:0000259" key="2">
    <source>
        <dbReference type="PROSITE" id="PS50035"/>
    </source>
</evidence>
<feature type="domain" description="PLD phosphodiesterase" evidence="2">
    <location>
        <begin position="627"/>
        <end position="654"/>
    </location>
</feature>
<feature type="region of interest" description="Disordered" evidence="1">
    <location>
        <begin position="435"/>
        <end position="460"/>
    </location>
</feature>
<dbReference type="InterPro" id="IPR025202">
    <property type="entry name" value="PLD-like_dom"/>
</dbReference>
<dbReference type="GO" id="GO:0032049">
    <property type="term" value="P:cardiolipin biosynthetic process"/>
    <property type="evidence" value="ECO:0007669"/>
    <property type="project" value="UniProtKB-ARBA"/>
</dbReference>
<gene>
    <name evidence="3" type="ORF">PNOK_0043200</name>
</gene>
<evidence type="ECO:0000313" key="3">
    <source>
        <dbReference type="EMBL" id="PAV23364.1"/>
    </source>
</evidence>
<accession>A0A286UUX7</accession>
<dbReference type="CDD" id="cd00138">
    <property type="entry name" value="PLDc_SF"/>
    <property type="match status" value="2"/>
</dbReference>
<dbReference type="PANTHER" id="PTHR21248">
    <property type="entry name" value="CARDIOLIPIN SYNTHASE"/>
    <property type="match status" value="1"/>
</dbReference>
<dbReference type="InterPro" id="IPR001736">
    <property type="entry name" value="PLipase_D/transphosphatidylase"/>
</dbReference>
<organism evidence="3 4">
    <name type="scientific">Pyrrhoderma noxium</name>
    <dbReference type="NCBI Taxonomy" id="2282107"/>
    <lineage>
        <taxon>Eukaryota</taxon>
        <taxon>Fungi</taxon>
        <taxon>Dikarya</taxon>
        <taxon>Basidiomycota</taxon>
        <taxon>Agaricomycotina</taxon>
        <taxon>Agaricomycetes</taxon>
        <taxon>Hymenochaetales</taxon>
        <taxon>Hymenochaetaceae</taxon>
        <taxon>Pyrrhoderma</taxon>
    </lineage>
</organism>
<proteinExistence type="predicted"/>
<reference evidence="3 4" key="1">
    <citation type="journal article" date="2017" name="Mol. Ecol.">
        <title>Comparative and population genomic landscape of Phellinus noxius: A hypervariable fungus causing root rot in trees.</title>
        <authorList>
            <person name="Chung C.L."/>
            <person name="Lee T.J."/>
            <person name="Akiba M."/>
            <person name="Lee H.H."/>
            <person name="Kuo T.H."/>
            <person name="Liu D."/>
            <person name="Ke H.M."/>
            <person name="Yokoi T."/>
            <person name="Roa M.B."/>
            <person name="Lu M.J."/>
            <person name="Chang Y.Y."/>
            <person name="Ann P.J."/>
            <person name="Tsai J.N."/>
            <person name="Chen C.Y."/>
            <person name="Tzean S.S."/>
            <person name="Ota Y."/>
            <person name="Hattori T."/>
            <person name="Sahashi N."/>
            <person name="Liou R.F."/>
            <person name="Kikuchi T."/>
            <person name="Tsai I.J."/>
        </authorList>
    </citation>
    <scope>NUCLEOTIDE SEQUENCE [LARGE SCALE GENOMIC DNA]</scope>
    <source>
        <strain evidence="3 4">FFPRI411160</strain>
    </source>
</reference>
<feature type="region of interest" description="Disordered" evidence="1">
    <location>
        <begin position="386"/>
        <end position="421"/>
    </location>
</feature>
<dbReference type="SUPFAM" id="SSF56024">
    <property type="entry name" value="Phospholipase D/nuclease"/>
    <property type="match status" value="2"/>
</dbReference>
<comment type="caution">
    <text evidence="3">The sequence shown here is derived from an EMBL/GenBank/DDBJ whole genome shotgun (WGS) entry which is preliminary data.</text>
</comment>
<dbReference type="OrthoDB" id="9997422at2759"/>
<sequence length="745" mass="82589">MPSDYLHSLCTSAPSVASELAKAPDQTIDSIIGKLRKEFKLKTKVGDYEENNREKTARDELDHVAACGKFPHHPSDLFLRIFSDVLKSLERDPFANLASPSVVGTSGVVPLSIVSVIPDIMQHYAALLVRAKHEVFLATNYWENSHSSSLISDALRQLSNRDSGVIVKLMYDRGTPSQILHNHAAVPPEKWSSVGLPAPEELQGIKLEVVNYHRPPLGTFHAKYLIVDRKVAVLNSNNIQDRPNVEMMVHLEGDIVESFYDVALFSWANVMVPPLPLLKEKSADKREFRFGQDNEYLRYIDTEFASKAARELLGKQVERDQFNHRENAHSSQEEPQAENDFKLGQAMRTAMGIHGTDEGIHGKDELIGEHPAMNLSNYDIIQDKSDDGYHEGLTERRGTSSNNECHSTDQANSSSHDGNSFERLELRQDRVREAGNSNGQVEGSKLLSPDEASTSSENSRVSAITKHLNAAILNECGTVKDDELTDEFQPHIIHVPHKPVPIALVNRSPTGRPGHENVKNVPQNVAWLSGLAYAEKSVFIQSPTLNASPVIPAVLDACRRGIEVTLYLDLGFNDLGEMIPFQGGTNEQVVHNMYKTLNTEGKGAQKNLRVYWYTAKDQKEPMSASRKSRNCHVKFMSVDDQVTIVGNGNQDTQSWFHSQEVNIMVDSSSLALEWLAGINANQNTRRYGLVSDLDGIWRTSTAVSVDGVRSEERVIQSSGIEPVGFFGALKGLSGAIKRLRGTGGF</sequence>
<dbReference type="PROSITE" id="PS50035">
    <property type="entry name" value="PLD"/>
    <property type="match status" value="2"/>
</dbReference>
<dbReference type="Proteomes" id="UP000217199">
    <property type="component" value="Unassembled WGS sequence"/>
</dbReference>
<name>A0A286UUX7_9AGAM</name>
<dbReference type="Gene3D" id="3.30.870.10">
    <property type="entry name" value="Endonuclease Chain A"/>
    <property type="match status" value="2"/>
</dbReference>
<feature type="compositionally biased region" description="Polar residues" evidence="1">
    <location>
        <begin position="399"/>
        <end position="418"/>
    </location>
</feature>
<evidence type="ECO:0000256" key="1">
    <source>
        <dbReference type="SAM" id="MobiDB-lite"/>
    </source>
</evidence>
<dbReference type="STRING" id="2282107.A0A286UUX7"/>
<dbReference type="AlphaFoldDB" id="A0A286UUX7"/>
<dbReference type="GO" id="GO:0030572">
    <property type="term" value="F:phosphatidyltransferase activity"/>
    <property type="evidence" value="ECO:0007669"/>
    <property type="project" value="UniProtKB-ARBA"/>
</dbReference>
<protein>
    <recommendedName>
        <fullName evidence="2">PLD phosphodiesterase domain-containing protein</fullName>
    </recommendedName>
</protein>
<feature type="domain" description="PLD phosphodiesterase" evidence="2">
    <location>
        <begin position="216"/>
        <end position="243"/>
    </location>
</feature>
<evidence type="ECO:0000313" key="4">
    <source>
        <dbReference type="Proteomes" id="UP000217199"/>
    </source>
</evidence>
<feature type="compositionally biased region" description="Polar residues" evidence="1">
    <location>
        <begin position="451"/>
        <end position="460"/>
    </location>
</feature>
<feature type="compositionally biased region" description="Basic and acidic residues" evidence="1">
    <location>
        <begin position="386"/>
        <end position="398"/>
    </location>
</feature>
<dbReference type="Pfam" id="PF13091">
    <property type="entry name" value="PLDc_2"/>
    <property type="match status" value="2"/>
</dbReference>
<keyword evidence="4" id="KW-1185">Reference proteome</keyword>
<dbReference type="EMBL" id="NBII01000001">
    <property type="protein sequence ID" value="PAV23364.1"/>
    <property type="molecule type" value="Genomic_DNA"/>
</dbReference>
<dbReference type="InParanoid" id="A0A286UUX7"/>
<dbReference type="PANTHER" id="PTHR21248:SF22">
    <property type="entry name" value="PHOSPHOLIPASE D"/>
    <property type="match status" value="1"/>
</dbReference>